<reference evidence="1 2" key="1">
    <citation type="submission" date="2018-04" db="EMBL/GenBank/DDBJ databases">
        <title>Novel Campyloabacter and Helicobacter Species and Strains.</title>
        <authorList>
            <person name="Mannion A.J."/>
            <person name="Shen Z."/>
            <person name="Fox J.G."/>
        </authorList>
    </citation>
    <scope>NUCLEOTIDE SEQUENCE [LARGE SCALE GENOMIC DNA]</scope>
    <source>
        <strain evidence="1 2">MIT 17-337</strain>
    </source>
</reference>
<sequence length="428" mass="49852">MRLQELHDIANLFSFHKVITHIMRLDDNSILLRLDCVNYCIDLNKSSPQVYILQNPLRKKIYNAPFDIALSKYIYKANLKSCRLDGMNKILILQCEIKNKYKSMLINLHIEMINRNTNVILVQNNIIISALRFSNTERIIAPKISFTPVLQPCFTKILIDGNLADIKEKLLQNYENMQKIKLEECRKILVYSLHNKLKKLEALVKSFPNIVELKKQREEKIMLANYILMHLDSIPIYSTQIIVNDISYEIPKECKMSLVSDKLFKQAKKIQQKILHSNIQKENLESKITFLKNQLTYVGHANLDELHILQQKQKGRKKEAKKYYETFYIDGIRISMGRNAQENIKLLKDSKADFIWLHILNIPSSHLIIHASKVDFPILEYAGTLLARLCGINNGKIVIDYTKRKFVKIIQGSNVVYSKESKLHLNLS</sequence>
<name>A0A3D8ICM3_9HELI</name>
<evidence type="ECO:0000313" key="1">
    <source>
        <dbReference type="EMBL" id="RDU62696.1"/>
    </source>
</evidence>
<dbReference type="Gene3D" id="2.30.310.10">
    <property type="entry name" value="ibrinogen binding protein from staphylococcus aureus domain"/>
    <property type="match status" value="1"/>
</dbReference>
<dbReference type="Proteomes" id="UP000256379">
    <property type="component" value="Unassembled WGS sequence"/>
</dbReference>
<protein>
    <submittedName>
        <fullName evidence="1">DUF814 domain-containing protein</fullName>
    </submittedName>
</protein>
<comment type="caution">
    <text evidence="1">The sequence shown here is derived from an EMBL/GenBank/DDBJ whole genome shotgun (WGS) entry which is preliminary data.</text>
</comment>
<accession>A0A3D8ICM3</accession>
<evidence type="ECO:0000313" key="2">
    <source>
        <dbReference type="Proteomes" id="UP000256379"/>
    </source>
</evidence>
<keyword evidence="2" id="KW-1185">Reference proteome</keyword>
<dbReference type="EMBL" id="NXLQ01000029">
    <property type="protein sequence ID" value="RDU62696.1"/>
    <property type="molecule type" value="Genomic_DNA"/>
</dbReference>
<gene>
    <name evidence="1" type="ORF">CQA53_09120</name>
</gene>
<organism evidence="1 2">
    <name type="scientific">Helicobacter didelphidarum</name>
    <dbReference type="NCBI Taxonomy" id="2040648"/>
    <lineage>
        <taxon>Bacteria</taxon>
        <taxon>Pseudomonadati</taxon>
        <taxon>Campylobacterota</taxon>
        <taxon>Epsilonproteobacteria</taxon>
        <taxon>Campylobacterales</taxon>
        <taxon>Helicobacteraceae</taxon>
        <taxon>Helicobacter</taxon>
    </lineage>
</organism>
<dbReference type="AlphaFoldDB" id="A0A3D8ICM3"/>
<proteinExistence type="predicted"/>
<dbReference type="RefSeq" id="WP_115543694.1">
    <property type="nucleotide sequence ID" value="NZ_NXLQ01000029.1"/>
</dbReference>
<dbReference type="OrthoDB" id="9766163at2"/>